<feature type="compositionally biased region" description="Basic and acidic residues" evidence="1">
    <location>
        <begin position="802"/>
        <end position="814"/>
    </location>
</feature>
<comment type="caution">
    <text evidence="2">The sequence shown here is derived from an EMBL/GenBank/DDBJ whole genome shotgun (WGS) entry which is preliminary data.</text>
</comment>
<feature type="compositionally biased region" description="Polar residues" evidence="1">
    <location>
        <begin position="716"/>
        <end position="725"/>
    </location>
</feature>
<gene>
    <name evidence="2" type="ORF">DHA2_151006</name>
</gene>
<dbReference type="Proteomes" id="UP000018320">
    <property type="component" value="Unassembled WGS sequence"/>
</dbReference>
<accession>V6TKI5</accession>
<name>V6TKI5_GIAIN</name>
<dbReference type="VEuPathDB" id="GiardiaDB:GL50803_0016699"/>
<feature type="region of interest" description="Disordered" evidence="1">
    <location>
        <begin position="686"/>
        <end position="862"/>
    </location>
</feature>
<evidence type="ECO:0000313" key="3">
    <source>
        <dbReference type="Proteomes" id="UP000018320"/>
    </source>
</evidence>
<dbReference type="VEuPathDB" id="GiardiaDB:QR46_4607"/>
<feature type="compositionally biased region" description="Basic residues" evidence="1">
    <location>
        <begin position="405"/>
        <end position="414"/>
    </location>
</feature>
<feature type="compositionally biased region" description="Low complexity" evidence="1">
    <location>
        <begin position="634"/>
        <end position="653"/>
    </location>
</feature>
<reference evidence="2 3" key="2">
    <citation type="journal article" date="2013" name="Genome Biol. Evol.">
        <title>Genome sequencing of Giardia lamblia genotypes A2 and B isolates (DH and GS) and comparative analysis with the genomes of genotypes A1 and E (WB and Pig).</title>
        <authorList>
            <person name="Adam R.D."/>
            <person name="Dahlstrom E.W."/>
            <person name="Martens C.A."/>
            <person name="Bruno D.P."/>
            <person name="Barbian K.D."/>
            <person name="Ricklefs S.M."/>
            <person name="Hernandez M.M."/>
            <person name="Narla N.P."/>
            <person name="Patel R.B."/>
            <person name="Porcella S.F."/>
            <person name="Nash T.E."/>
        </authorList>
    </citation>
    <scope>NUCLEOTIDE SEQUENCE [LARGE SCALE GENOMIC DNA]</scope>
    <source>
        <strain evidence="2 3">DH</strain>
    </source>
</reference>
<sequence>MPLINRKAMSWNAIYRAHLAQIPYPDVLATTKDGRAFGAMIWGINDISFSASFASKRQGGQLGIWFRVSIFDMTNRLIVGNELVSKIARSPSLTDDGAYRELSSPMPYVFVTHVPPEHGLLIQLCAIIYTGETRVIESHPSCFVPELANNVVVQDEIVLGWTLFRYEDKGIRRIESLLAETGDTAVFEQQLIRGNPADLFNDSHDVLSILSRKSKGSRKAPFLRYILFKYKQRDLAIHDTPRYVIPFFSLIDAVHCPPIFAPRGKVRLQSRLDCIEVPGTLLDSPDRTEMIRLSVDAAAASVARFYDFNSCEGPRSPHASRSGACVGALRMVETYAFEQHIKECIAQLLAPKLADRAGHDVDERSIRIHILGYTVKILPHDGFQPMADAPYEIPLGWIAEGGRRSASRRHRKKMSAPSDASRTLMESQKGALYDISSRQVSSEAMARTDLKYDMSSILHADSRSKKKQSHKKVGHRPIAVQMHAGLVVAICVTISIGLNTTGHKDIFLPRCEFCLGWGAIDVLPALFSSQTKSVPCTIQLKTEDEFTVGVPGINLPILNCNKVTRIDIWAKDDDIIEQSKHAKHRAHSRSTSNDAHGRERSRSRVRSSSQNRVDAKARSAQRSASRYSDTRLASESYTEVSSTSDSESDGGYSQTVSGSTSMMDCFYEYICPVVSLSFHLTKEEETASAINRSSPRVQATAESTKQVEDSLGPSVVLNSPQQTSRLDSDSDSDYITQTPTVKQRKVQGNDSVESLIKLSSAPNTSDPLDGSLGEVPEDNSDQTDGRPIDKNSYVLEASSSPERIERDRRSEHSHRSSTPCSRDSTVPQHLPPIGFEAQSRGSGPHTQKKSKCTDEGGASQASRDTALQMTANLEQTLTQIRAYDPQTYRKYKNYAETRVLAISPLQTRLNGTGFIHALYHGSGGDMQEVYGETINLSDLSGPKNVSPYYLSTPAPLSSQLIGCTISLCVLTYDSTLDLDQLKARAYAVASCYVSFQKTRGGSKSAKRAYYDLYGYTLINEQDFSDHILQYKENLSFQVDLRSVHADSFFDLAREPEFTLEINVKLKTMEEAHSPVVNDIPNLRWEEYKVLGDTTTTTATLDPKRPESKPISVDGHTLDLLGTQRDMTLVRKALPDKRHVTRSELVSILDNYLAYVEKENSAFYTAERLTQMSMRASQILQQYVSIYPHYTGSVCLFPGLESYERRYHANDRLVVSLISPMPSQLARLGLQLDYKANDLYFLQTGEPGGQINIRNRPHWMRISEHEIHLQLANPHHIDQILSPYIVVSSSSPEVFIRSTQIQLVFLLEYIKKGIKRTGTPLTSVVNVNCHPYMPLITNLRVCLPHAVPKELQSTVFNVVFGVNTLTREVFLVSPDCNGCYISQQEVEYLQVLSATSGAAKHRVGESAIYDDDVLLENSHFSSDSQTLECRVVRLDALDDQIHGIQGDLAGPSVRTPKPRLAILPGANRTFCSLPHIIKAGLGRVGVVYLVCSLNRELLPIYFSEGNNYHVVELWKGRSIVLRFGITWSMYRHTYSEMSAGVSIQAPTQLISTEASLINTIPNVYNGSFSIPGPGVYVLSLFPAVGVTTANPSAHKGIVCLIKVKEIPEIAHRYKVTVKGVENKRFQYSNQASRGPNVQMERPSITKLLSVTPGSESEPGSGIVKFRCGRWIWCRPYETTARVLVYSAEDTQAPYAVLFYLRFE</sequence>
<feature type="compositionally biased region" description="Polar residues" evidence="1">
    <location>
        <begin position="688"/>
        <end position="704"/>
    </location>
</feature>
<feature type="compositionally biased region" description="Polar residues" evidence="1">
    <location>
        <begin position="733"/>
        <end position="752"/>
    </location>
</feature>
<protein>
    <submittedName>
        <fullName evidence="2">Uncharacterized protein</fullName>
    </submittedName>
</protein>
<evidence type="ECO:0000313" key="2">
    <source>
        <dbReference type="EMBL" id="ESU39251.1"/>
    </source>
</evidence>
<dbReference type="VEuPathDB" id="GiardiaDB:DHA2_151006"/>
<dbReference type="EMBL" id="AHGT01000004">
    <property type="protein sequence ID" value="ESU39251.1"/>
    <property type="molecule type" value="Genomic_DNA"/>
</dbReference>
<evidence type="ECO:0000256" key="1">
    <source>
        <dbReference type="SAM" id="MobiDB-lite"/>
    </source>
</evidence>
<feature type="compositionally biased region" description="Polar residues" evidence="1">
    <location>
        <begin position="818"/>
        <end position="827"/>
    </location>
</feature>
<organism evidence="2 3">
    <name type="scientific">Giardia intestinalis</name>
    <name type="common">Giardia lamblia</name>
    <dbReference type="NCBI Taxonomy" id="5741"/>
    <lineage>
        <taxon>Eukaryota</taxon>
        <taxon>Metamonada</taxon>
        <taxon>Diplomonadida</taxon>
        <taxon>Hexamitidae</taxon>
        <taxon>Giardiinae</taxon>
        <taxon>Giardia</taxon>
    </lineage>
</organism>
<reference evidence="3" key="1">
    <citation type="submission" date="2012-02" db="EMBL/GenBank/DDBJ databases">
        <title>Genome sequencing of Giardia lamblia Genotypes A2 and B isolates (DH and GS) and comparative analysis with the genomes of Genotypes A1 and E (WB and Pig).</title>
        <authorList>
            <person name="Adam R."/>
            <person name="Dahlstrom E."/>
            <person name="Martens C."/>
            <person name="Bruno D."/>
            <person name="Barbian K."/>
            <person name="Porcella S.F."/>
            <person name="Nash T."/>
        </authorList>
    </citation>
    <scope>NUCLEOTIDE SEQUENCE</scope>
    <source>
        <strain evidence="3">DH</strain>
    </source>
</reference>
<feature type="region of interest" description="Disordered" evidence="1">
    <location>
        <begin position="579"/>
        <end position="656"/>
    </location>
</feature>
<proteinExistence type="predicted"/>
<feature type="region of interest" description="Disordered" evidence="1">
    <location>
        <begin position="404"/>
        <end position="424"/>
    </location>
</feature>